<accession>A0A017RZE3</accession>
<dbReference type="GO" id="GO:0009298">
    <property type="term" value="P:GDP-mannose biosynthetic process"/>
    <property type="evidence" value="ECO:0007669"/>
    <property type="project" value="TreeGrafter"/>
</dbReference>
<dbReference type="AlphaFoldDB" id="A0A017RZE3"/>
<dbReference type="SUPFAM" id="SSF159283">
    <property type="entry name" value="Guanosine diphospho-D-mannose pyrophosphorylase/mannose-6-phosphate isomerase linker domain"/>
    <property type="match status" value="1"/>
</dbReference>
<dbReference type="SUPFAM" id="SSF53448">
    <property type="entry name" value="Nucleotide-diphospho-sugar transferases"/>
    <property type="match status" value="1"/>
</dbReference>
<dbReference type="EC" id="2.7.7.13" evidence="2"/>
<evidence type="ECO:0000256" key="6">
    <source>
        <dbReference type="ARBA" id="ARBA00023134"/>
    </source>
</evidence>
<comment type="caution">
    <text evidence="10">The sequence shown here is derived from an EMBL/GenBank/DDBJ whole genome shotgun (WGS) entry which is preliminary data.</text>
</comment>
<proteinExistence type="inferred from homology"/>
<evidence type="ECO:0000313" key="10">
    <source>
        <dbReference type="EMBL" id="EYE89774.1"/>
    </source>
</evidence>
<dbReference type="Pfam" id="PF22640">
    <property type="entry name" value="ManC_GMP_beta-helix"/>
    <property type="match status" value="1"/>
</dbReference>
<keyword evidence="3 10" id="KW-0808">Transferase</keyword>
<reference evidence="10 11" key="1">
    <citation type="journal article" date="2014" name="Genome Announc.">
        <title>Draft Genome Sequence of Fervidicella metallireducens Strain AeBT, an Iron-Reducing Thermoanaerobe from the Great Artesian Basin.</title>
        <authorList>
            <person name="Patel B.K."/>
        </authorList>
    </citation>
    <scope>NUCLEOTIDE SEQUENCE [LARGE SCALE GENOMIC DNA]</scope>
    <source>
        <strain evidence="10 11">AeB</strain>
    </source>
</reference>
<dbReference type="EMBL" id="AZQP01000001">
    <property type="protein sequence ID" value="EYE89774.1"/>
    <property type="molecule type" value="Genomic_DNA"/>
</dbReference>
<evidence type="ECO:0000259" key="9">
    <source>
        <dbReference type="Pfam" id="PF22640"/>
    </source>
</evidence>
<evidence type="ECO:0000313" key="11">
    <source>
        <dbReference type="Proteomes" id="UP000019681"/>
    </source>
</evidence>
<evidence type="ECO:0000256" key="5">
    <source>
        <dbReference type="ARBA" id="ARBA00022741"/>
    </source>
</evidence>
<dbReference type="InterPro" id="IPR049577">
    <property type="entry name" value="GMPP_N"/>
</dbReference>
<dbReference type="OrthoDB" id="9806359at2"/>
<dbReference type="PANTHER" id="PTHR46390:SF1">
    <property type="entry name" value="MANNOSE-1-PHOSPHATE GUANYLYLTRANSFERASE"/>
    <property type="match status" value="1"/>
</dbReference>
<dbReference type="GO" id="GO:0004475">
    <property type="term" value="F:mannose-1-phosphate guanylyltransferase (GTP) activity"/>
    <property type="evidence" value="ECO:0007669"/>
    <property type="project" value="UniProtKB-EC"/>
</dbReference>
<dbReference type="InterPro" id="IPR054566">
    <property type="entry name" value="ManC/GMP-like_b-helix"/>
</dbReference>
<dbReference type="STRING" id="1403537.Q428_00275"/>
<dbReference type="Pfam" id="PF00483">
    <property type="entry name" value="NTP_transferase"/>
    <property type="match status" value="1"/>
</dbReference>
<dbReference type="PANTHER" id="PTHR46390">
    <property type="entry name" value="MANNOSE-1-PHOSPHATE GUANYLYLTRANSFERASE"/>
    <property type="match status" value="1"/>
</dbReference>
<dbReference type="GO" id="GO:0005525">
    <property type="term" value="F:GTP binding"/>
    <property type="evidence" value="ECO:0007669"/>
    <property type="project" value="UniProtKB-KW"/>
</dbReference>
<evidence type="ECO:0000256" key="1">
    <source>
        <dbReference type="ARBA" id="ARBA00006115"/>
    </source>
</evidence>
<dbReference type="Proteomes" id="UP000019681">
    <property type="component" value="Unassembled WGS sequence"/>
</dbReference>
<organism evidence="10 11">
    <name type="scientific">Fervidicella metallireducens AeB</name>
    <dbReference type="NCBI Taxonomy" id="1403537"/>
    <lineage>
        <taxon>Bacteria</taxon>
        <taxon>Bacillati</taxon>
        <taxon>Bacillota</taxon>
        <taxon>Clostridia</taxon>
        <taxon>Eubacteriales</taxon>
        <taxon>Clostridiaceae</taxon>
        <taxon>Fervidicella</taxon>
    </lineage>
</organism>
<evidence type="ECO:0000256" key="2">
    <source>
        <dbReference type="ARBA" id="ARBA00012387"/>
    </source>
</evidence>
<feature type="domain" description="MannoseP isomerase/GMP-like beta-helix" evidence="9">
    <location>
        <begin position="298"/>
        <end position="344"/>
    </location>
</feature>
<sequence length="354" mass="40523">MVYTVIMSGGLGSRFWPKSRVSMPKQFLKTVGDKTMIECTVERIMNIIPKERICVVTNKRYVPIIQNLLGIEEKNIFKEPMNKETASCIGLAAVKLLKRDFEAVMVVLPSDHVIIGQEEFEKTLKTAIDAARDGDYLVTMGINPTRPESGYGYIEKGEEIETGIYKVKRFVEKPNVDVAKSFIEKGSYYWNSGMFVWRADRLLREIKKYLPELYRSLMRIYEAVDTPEEDRVIADEYSKIDGISIDFGVMQRTHRAVVLDTSFTWDDIGSFTALERFLNKDKQNNVISNCEAGLYEVENTMILGNKRLIAGIGIKDMLIVDTDDVLLICPKDRCQDIKNLVKELAGNDEFERFM</sequence>
<evidence type="ECO:0000256" key="7">
    <source>
        <dbReference type="ARBA" id="ARBA00047343"/>
    </source>
</evidence>
<feature type="domain" description="Nucleotidyl transferase" evidence="8">
    <location>
        <begin position="4"/>
        <end position="282"/>
    </location>
</feature>
<dbReference type="InterPro" id="IPR029044">
    <property type="entry name" value="Nucleotide-diphossugar_trans"/>
</dbReference>
<keyword evidence="6" id="KW-0342">GTP-binding</keyword>
<comment type="catalytic activity">
    <reaction evidence="7">
        <text>alpha-D-mannose 1-phosphate + GTP + H(+) = GDP-alpha-D-mannose + diphosphate</text>
        <dbReference type="Rhea" id="RHEA:15229"/>
        <dbReference type="ChEBI" id="CHEBI:15378"/>
        <dbReference type="ChEBI" id="CHEBI:33019"/>
        <dbReference type="ChEBI" id="CHEBI:37565"/>
        <dbReference type="ChEBI" id="CHEBI:57527"/>
        <dbReference type="ChEBI" id="CHEBI:58409"/>
        <dbReference type="EC" id="2.7.7.13"/>
    </reaction>
</comment>
<gene>
    <name evidence="10" type="ORF">Q428_00275</name>
</gene>
<evidence type="ECO:0000256" key="3">
    <source>
        <dbReference type="ARBA" id="ARBA00022679"/>
    </source>
</evidence>
<dbReference type="Gene3D" id="3.90.550.10">
    <property type="entry name" value="Spore Coat Polysaccharide Biosynthesis Protein SpsA, Chain A"/>
    <property type="match status" value="1"/>
</dbReference>
<dbReference type="InterPro" id="IPR051161">
    <property type="entry name" value="Mannose-6P_isomerase_type2"/>
</dbReference>
<dbReference type="InterPro" id="IPR005835">
    <property type="entry name" value="NTP_transferase_dom"/>
</dbReference>
<comment type="similarity">
    <text evidence="1">Belongs to the mannose-6-phosphate isomerase type 2 family.</text>
</comment>
<keyword evidence="11" id="KW-1185">Reference proteome</keyword>
<dbReference type="RefSeq" id="WP_035377094.1">
    <property type="nucleotide sequence ID" value="NZ_AZQP01000001.1"/>
</dbReference>
<protein>
    <recommendedName>
        <fullName evidence="2">mannose-1-phosphate guanylyltransferase</fullName>
        <ecNumber evidence="2">2.7.7.13</ecNumber>
    </recommendedName>
</protein>
<evidence type="ECO:0000256" key="4">
    <source>
        <dbReference type="ARBA" id="ARBA00022695"/>
    </source>
</evidence>
<dbReference type="CDD" id="cd02509">
    <property type="entry name" value="GDP-M1P_Guanylyltransferase"/>
    <property type="match status" value="1"/>
</dbReference>
<evidence type="ECO:0000259" key="8">
    <source>
        <dbReference type="Pfam" id="PF00483"/>
    </source>
</evidence>
<dbReference type="FunFam" id="3.90.550.10:FF:000046">
    <property type="entry name" value="Mannose-1-phosphate guanylyltransferase (GDP)"/>
    <property type="match status" value="1"/>
</dbReference>
<keyword evidence="4 10" id="KW-0548">Nucleotidyltransferase</keyword>
<keyword evidence="5" id="KW-0547">Nucleotide-binding</keyword>
<name>A0A017RZE3_9CLOT</name>